<keyword evidence="2" id="KW-0479">Metal-binding</keyword>
<dbReference type="PROSITE" id="PS50194">
    <property type="entry name" value="FILAMIN_REPEAT"/>
    <property type="match status" value="1"/>
</dbReference>
<dbReference type="EMBL" id="JAIZAY010000007">
    <property type="protein sequence ID" value="KAJ8039024.1"/>
    <property type="molecule type" value="Genomic_DNA"/>
</dbReference>
<feature type="region of interest" description="Disordered" evidence="9">
    <location>
        <begin position="1"/>
        <end position="28"/>
    </location>
</feature>
<dbReference type="InterPro" id="IPR047153">
    <property type="entry name" value="TRIM45/56/19-like"/>
</dbReference>
<dbReference type="CDD" id="cd19785">
    <property type="entry name" value="Bbox2_TRIM45_C-X"/>
    <property type="match status" value="1"/>
</dbReference>
<evidence type="ECO:0000256" key="1">
    <source>
        <dbReference type="ARBA" id="ARBA00008518"/>
    </source>
</evidence>
<dbReference type="CDD" id="cd19809">
    <property type="entry name" value="Bbox1_TRIM45_C-X"/>
    <property type="match status" value="1"/>
</dbReference>
<evidence type="ECO:0000256" key="6">
    <source>
        <dbReference type="ARBA" id="ARBA00022833"/>
    </source>
</evidence>
<dbReference type="PROSITE" id="PS50119">
    <property type="entry name" value="ZF_BBOX"/>
    <property type="match status" value="1"/>
</dbReference>
<dbReference type="InterPro" id="IPR014756">
    <property type="entry name" value="Ig_E-set"/>
</dbReference>
<dbReference type="SUPFAM" id="SSF57850">
    <property type="entry name" value="RING/U-box"/>
    <property type="match status" value="1"/>
</dbReference>
<dbReference type="Gene3D" id="2.60.40.10">
    <property type="entry name" value="Immunoglobulins"/>
    <property type="match status" value="1"/>
</dbReference>
<gene>
    <name evidence="12" type="ORF">HOLleu_16608</name>
</gene>
<name>A0A9Q1C6G3_HOLLE</name>
<dbReference type="SMART" id="SM00184">
    <property type="entry name" value="RING"/>
    <property type="match status" value="1"/>
</dbReference>
<evidence type="ECO:0000256" key="5">
    <source>
        <dbReference type="ARBA" id="ARBA00022786"/>
    </source>
</evidence>
<keyword evidence="13" id="KW-1185">Reference proteome</keyword>
<evidence type="ECO:0000256" key="2">
    <source>
        <dbReference type="ARBA" id="ARBA00022723"/>
    </source>
</evidence>
<accession>A0A9Q1C6G3</accession>
<feature type="region of interest" description="Disordered" evidence="9">
    <location>
        <begin position="585"/>
        <end position="675"/>
    </location>
</feature>
<dbReference type="InterPro" id="IPR013083">
    <property type="entry name" value="Znf_RING/FYVE/PHD"/>
</dbReference>
<evidence type="ECO:0000259" key="10">
    <source>
        <dbReference type="PROSITE" id="PS50089"/>
    </source>
</evidence>
<dbReference type="InterPro" id="IPR003649">
    <property type="entry name" value="Bbox_C"/>
</dbReference>
<evidence type="ECO:0000259" key="11">
    <source>
        <dbReference type="PROSITE" id="PS50119"/>
    </source>
</evidence>
<comment type="caution">
    <text evidence="12">The sequence shown here is derived from an EMBL/GenBank/DDBJ whole genome shotgun (WGS) entry which is preliminary data.</text>
</comment>
<keyword evidence="3" id="KW-0677">Repeat</keyword>
<dbReference type="PANTHER" id="PTHR25462">
    <property type="entry name" value="BONUS, ISOFORM C-RELATED"/>
    <property type="match status" value="1"/>
</dbReference>
<feature type="compositionally biased region" description="Polar residues" evidence="9">
    <location>
        <begin position="592"/>
        <end position="601"/>
    </location>
</feature>
<dbReference type="InterPro" id="IPR013783">
    <property type="entry name" value="Ig-like_fold"/>
</dbReference>
<dbReference type="InterPro" id="IPR027370">
    <property type="entry name" value="Znf-RING_euk"/>
</dbReference>
<comment type="similarity">
    <text evidence="1">Belongs to the TRIM/RBCC family.</text>
</comment>
<dbReference type="Gene3D" id="3.30.40.10">
    <property type="entry name" value="Zinc/RING finger domain, C3HC4 (zinc finger)"/>
    <property type="match status" value="1"/>
</dbReference>
<dbReference type="Gene3D" id="4.10.830.40">
    <property type="match status" value="1"/>
</dbReference>
<feature type="domain" description="RING-type" evidence="10">
    <location>
        <begin position="36"/>
        <end position="89"/>
    </location>
</feature>
<evidence type="ECO:0000256" key="3">
    <source>
        <dbReference type="ARBA" id="ARBA00022737"/>
    </source>
</evidence>
<feature type="compositionally biased region" description="Basic and acidic residues" evidence="9">
    <location>
        <begin position="609"/>
        <end position="667"/>
    </location>
</feature>
<dbReference type="Proteomes" id="UP001152320">
    <property type="component" value="Chromosome 7"/>
</dbReference>
<dbReference type="InterPro" id="IPR000315">
    <property type="entry name" value="Znf_B-box"/>
</dbReference>
<keyword evidence="5" id="KW-0833">Ubl conjugation pathway</keyword>
<dbReference type="InterPro" id="IPR001841">
    <property type="entry name" value="Znf_RING"/>
</dbReference>
<dbReference type="PROSITE" id="PS00518">
    <property type="entry name" value="ZF_RING_1"/>
    <property type="match status" value="1"/>
</dbReference>
<evidence type="ECO:0000313" key="13">
    <source>
        <dbReference type="Proteomes" id="UP001152320"/>
    </source>
</evidence>
<dbReference type="SMART" id="SM00502">
    <property type="entry name" value="BBC"/>
    <property type="match status" value="1"/>
</dbReference>
<proteinExistence type="inferred from homology"/>
<keyword evidence="6" id="KW-0862">Zinc</keyword>
<dbReference type="InterPro" id="IPR017868">
    <property type="entry name" value="Filamin/ABP280_repeat-like"/>
</dbReference>
<dbReference type="Pfam" id="PF13445">
    <property type="entry name" value="zf-RING_UBOX"/>
    <property type="match status" value="1"/>
</dbReference>
<organism evidence="12 13">
    <name type="scientific">Holothuria leucospilota</name>
    <name type="common">Black long sea cucumber</name>
    <name type="synonym">Mertensiothuria leucospilota</name>
    <dbReference type="NCBI Taxonomy" id="206669"/>
    <lineage>
        <taxon>Eukaryota</taxon>
        <taxon>Metazoa</taxon>
        <taxon>Echinodermata</taxon>
        <taxon>Eleutherozoa</taxon>
        <taxon>Echinozoa</taxon>
        <taxon>Holothuroidea</taxon>
        <taxon>Aspidochirotacea</taxon>
        <taxon>Aspidochirotida</taxon>
        <taxon>Holothuriidae</taxon>
        <taxon>Holothuria</taxon>
    </lineage>
</organism>
<evidence type="ECO:0000313" key="12">
    <source>
        <dbReference type="EMBL" id="KAJ8039024.1"/>
    </source>
</evidence>
<dbReference type="AlphaFoldDB" id="A0A9Q1C6G3"/>
<evidence type="ECO:0000256" key="9">
    <source>
        <dbReference type="SAM" id="MobiDB-lite"/>
    </source>
</evidence>
<dbReference type="InterPro" id="IPR017907">
    <property type="entry name" value="Znf_RING_CS"/>
</dbReference>
<dbReference type="SMART" id="SM00336">
    <property type="entry name" value="BBOX"/>
    <property type="match status" value="2"/>
</dbReference>
<dbReference type="PANTHER" id="PTHR25462:SF291">
    <property type="entry name" value="E3 UBIQUITIN-PROTEIN LIGASE TRIM45"/>
    <property type="match status" value="1"/>
</dbReference>
<evidence type="ECO:0000256" key="8">
    <source>
        <dbReference type="PROSITE-ProRule" id="PRU00087"/>
    </source>
</evidence>
<protein>
    <submittedName>
        <fullName evidence="12">Tripartite motif-containing protein 45</fullName>
    </submittedName>
</protein>
<dbReference type="InterPro" id="IPR001298">
    <property type="entry name" value="Filamin/ABP280_rpt"/>
</dbReference>
<dbReference type="OrthoDB" id="264520at2759"/>
<evidence type="ECO:0000256" key="7">
    <source>
        <dbReference type="PROSITE-ProRule" id="PRU00024"/>
    </source>
</evidence>
<keyword evidence="4 7" id="KW-0863">Zinc-finger</keyword>
<dbReference type="Gene3D" id="3.30.160.60">
    <property type="entry name" value="Classic Zinc Finger"/>
    <property type="match status" value="1"/>
</dbReference>
<dbReference type="PROSITE" id="PS50089">
    <property type="entry name" value="ZF_RING_2"/>
    <property type="match status" value="1"/>
</dbReference>
<reference evidence="12" key="1">
    <citation type="submission" date="2021-10" db="EMBL/GenBank/DDBJ databases">
        <title>Tropical sea cucumber genome reveals ecological adaptation and Cuvierian tubules defense mechanism.</title>
        <authorList>
            <person name="Chen T."/>
        </authorList>
    </citation>
    <scope>NUCLEOTIDE SEQUENCE</scope>
    <source>
        <strain evidence="12">Nanhai2018</strain>
        <tissue evidence="12">Muscle</tissue>
    </source>
</reference>
<sequence length="703" mass="77929">MSDLLQRESVSSKEDTVSTDDADSASSSHPILQLTCGICKARYTDPRLLPCLHSFCNICIKTLDSFVIQGSNVGEKGRPKSVVLCPTCNCESVLPASGSGDFPVDFLLQKALLYDALDPHSGNLTCDLCTDDAKALSRCVECMVNICGFCCQAHKRQKKTASHTVLSFLEARRHSAKQLQCPVYCSKHQQEELKFYCETCDHSVCRDCCLVEHRDHLVEYVEDVGTHHKKVLSSLLSRLEPHIEAVKRGIDSSDRLEVAIAERSASIKVDIEDHFEAYIQALHKHKRSLLQSVTQISSSRTKAVQSQKLQYQQILGDLQHTYDISSTALQDGTNTEILSIKPTLSQRLCDLLRVSYQSAPSLQEASLQFKAKAVSENSNPFHIRGVISTSTAEPSQTFVEGEGLSRARLGEETTITLVALDENGERLKEGGDDIQSEIRSAEEPSRKFDCFVQDRGDGTYKLSYCLKEMGPYILHIKIAGQHIKGSPFGLNVRTPWKNHTGIWHCCAFCSSEGNKEATCACGGMMPGGFKGCGHNHVGHPGSWHWSCCASTVQDSVCSSVEPVIRSPTQERPGKGRLQRRATFTHSDRLRMLQQQNQSTVGGPQGTMRGKGESMSRMRDPSPMRLRDPSPMRLREPSPMRLRDPSPMRMRDPSPMRLRDPSPMRVRDASPLNSGIGQRVQYAQSVGGTPSLTVDSRAWKNVSF</sequence>
<dbReference type="SMART" id="SM00557">
    <property type="entry name" value="IG_FLMN"/>
    <property type="match status" value="1"/>
</dbReference>
<dbReference type="SUPFAM" id="SSF81296">
    <property type="entry name" value="E set domains"/>
    <property type="match status" value="1"/>
</dbReference>
<dbReference type="GO" id="GO:0061630">
    <property type="term" value="F:ubiquitin protein ligase activity"/>
    <property type="evidence" value="ECO:0007669"/>
    <property type="project" value="TreeGrafter"/>
</dbReference>
<feature type="repeat" description="Filamin" evidence="8">
    <location>
        <begin position="389"/>
        <end position="492"/>
    </location>
</feature>
<evidence type="ECO:0000256" key="4">
    <source>
        <dbReference type="ARBA" id="ARBA00022771"/>
    </source>
</evidence>
<dbReference type="GO" id="GO:0005654">
    <property type="term" value="C:nucleoplasm"/>
    <property type="evidence" value="ECO:0007669"/>
    <property type="project" value="TreeGrafter"/>
</dbReference>
<feature type="domain" description="B box-type" evidence="11">
    <location>
        <begin position="180"/>
        <end position="221"/>
    </location>
</feature>
<dbReference type="GO" id="GO:0008270">
    <property type="term" value="F:zinc ion binding"/>
    <property type="evidence" value="ECO:0007669"/>
    <property type="project" value="UniProtKB-KW"/>
</dbReference>
<dbReference type="Pfam" id="PF00630">
    <property type="entry name" value="Filamin"/>
    <property type="match status" value="1"/>
</dbReference>
<dbReference type="SUPFAM" id="SSF57845">
    <property type="entry name" value="B-box zinc-binding domain"/>
    <property type="match status" value="1"/>
</dbReference>
<dbReference type="Pfam" id="PF00643">
    <property type="entry name" value="zf-B_box"/>
    <property type="match status" value="1"/>
</dbReference>